<proteinExistence type="predicted"/>
<dbReference type="Proteomes" id="UP000198917">
    <property type="component" value="Unassembled WGS sequence"/>
</dbReference>
<gene>
    <name evidence="2" type="ORF">SAMN05428983_4744</name>
</gene>
<protein>
    <submittedName>
        <fullName evidence="2">Uncharacterized protein</fullName>
    </submittedName>
</protein>
<dbReference type="GeneID" id="1137285"/>
<organism evidence="2 3">
    <name type="scientific">Agrobacterium fabrum</name>
    <dbReference type="NCBI Taxonomy" id="1176649"/>
    <lineage>
        <taxon>Bacteria</taxon>
        <taxon>Pseudomonadati</taxon>
        <taxon>Pseudomonadota</taxon>
        <taxon>Alphaproteobacteria</taxon>
        <taxon>Hyphomicrobiales</taxon>
        <taxon>Rhizobiaceae</taxon>
        <taxon>Rhizobium/Agrobacterium group</taxon>
        <taxon>Agrobacterium</taxon>
        <taxon>Agrobacterium tumefaciens complex</taxon>
    </lineage>
</organism>
<evidence type="ECO:0000256" key="1">
    <source>
        <dbReference type="SAM" id="MobiDB-lite"/>
    </source>
</evidence>
<reference evidence="2 3" key="1">
    <citation type="submission" date="2016-10" db="EMBL/GenBank/DDBJ databases">
        <authorList>
            <person name="Varghese N."/>
            <person name="Submissions S."/>
        </authorList>
    </citation>
    <scope>NUCLEOTIDE SEQUENCE [LARGE SCALE GENOMIC DNA]</scope>
    <source>
        <strain evidence="2 3">PDC82</strain>
    </source>
</reference>
<accession>A0A3G2CZU2</accession>
<dbReference type="AlphaFoldDB" id="A0A3G2CZU2"/>
<evidence type="ECO:0000313" key="2">
    <source>
        <dbReference type="EMBL" id="SDK38023.1"/>
    </source>
</evidence>
<feature type="region of interest" description="Disordered" evidence="1">
    <location>
        <begin position="54"/>
        <end position="74"/>
    </location>
</feature>
<comment type="caution">
    <text evidence="2">The sequence shown here is derived from an EMBL/GenBank/DDBJ whole genome shotgun (WGS) entry which is preliminary data.</text>
</comment>
<dbReference type="RefSeq" id="WP_006313589.1">
    <property type="nucleotide sequence ID" value="NZ_CAKKLR010000009.1"/>
</dbReference>
<dbReference type="OMA" id="QSQFFAR"/>
<dbReference type="EMBL" id="FNEW01000008">
    <property type="protein sequence ID" value="SDK38023.1"/>
    <property type="molecule type" value="Genomic_DNA"/>
</dbReference>
<evidence type="ECO:0000313" key="3">
    <source>
        <dbReference type="Proteomes" id="UP000198917"/>
    </source>
</evidence>
<sequence>MTERYSKSRQQAEIAFSNLQTEFFSKNSAVEELESATQVRDAKTLRLRAARLSKEHAERTSATNALLAKRAKKG</sequence>
<name>A0A3G2CZU2_9HYPH</name>